<accession>A0A7W9BQD3</accession>
<keyword evidence="2" id="KW-1185">Reference proteome</keyword>
<reference evidence="1 2" key="1">
    <citation type="submission" date="2020-08" db="EMBL/GenBank/DDBJ databases">
        <title>Genomic Encyclopedia of Type Strains, Phase IV (KMG-IV): sequencing the most valuable type-strain genomes for metagenomic binning, comparative biology and taxonomic classification.</title>
        <authorList>
            <person name="Goeker M."/>
        </authorList>
    </citation>
    <scope>NUCLEOTIDE SEQUENCE [LARGE SCALE GENOMIC DNA]</scope>
    <source>
        <strain evidence="1 2">DSM 103336</strain>
    </source>
</reference>
<evidence type="ECO:0000313" key="1">
    <source>
        <dbReference type="EMBL" id="MBB5728160.1"/>
    </source>
</evidence>
<evidence type="ECO:0008006" key="3">
    <source>
        <dbReference type="Google" id="ProtNLM"/>
    </source>
</evidence>
<proteinExistence type="predicted"/>
<dbReference type="Proteomes" id="UP000546701">
    <property type="component" value="Unassembled WGS sequence"/>
</dbReference>
<evidence type="ECO:0000313" key="2">
    <source>
        <dbReference type="Proteomes" id="UP000546701"/>
    </source>
</evidence>
<dbReference type="OrthoDB" id="7271438at2"/>
<organism evidence="1 2">
    <name type="scientific">Sphingomonas prati</name>
    <dbReference type="NCBI Taxonomy" id="1843237"/>
    <lineage>
        <taxon>Bacteria</taxon>
        <taxon>Pseudomonadati</taxon>
        <taxon>Pseudomonadota</taxon>
        <taxon>Alphaproteobacteria</taxon>
        <taxon>Sphingomonadales</taxon>
        <taxon>Sphingomonadaceae</taxon>
        <taxon>Sphingomonas</taxon>
    </lineage>
</organism>
<protein>
    <recommendedName>
        <fullName evidence="3">SPOR domain-containing protein</fullName>
    </recommendedName>
</protein>
<dbReference type="RefSeq" id="WP_157174896.1">
    <property type="nucleotide sequence ID" value="NZ_BMJP01000001.1"/>
</dbReference>
<sequence>MSNSPSTIVGTFDTRRAADIAVEHLVQEYGLDRAAIMVAPVSDANSAGVEAAGADVESGHPDVETNAAPALSGALTVTVDMNADEAEAVQQAFSDAGATKVERA</sequence>
<dbReference type="EMBL" id="JACIJR010000001">
    <property type="protein sequence ID" value="MBB5728160.1"/>
    <property type="molecule type" value="Genomic_DNA"/>
</dbReference>
<gene>
    <name evidence="1" type="ORF">FHS99_000616</name>
</gene>
<comment type="caution">
    <text evidence="1">The sequence shown here is derived from an EMBL/GenBank/DDBJ whole genome shotgun (WGS) entry which is preliminary data.</text>
</comment>
<name>A0A7W9BQD3_9SPHN</name>
<dbReference type="AlphaFoldDB" id="A0A7W9BQD3"/>